<name>A0ABT7XMU0_9NEIS</name>
<evidence type="ECO:0000256" key="1">
    <source>
        <dbReference type="SAM" id="SignalP"/>
    </source>
</evidence>
<keyword evidence="1" id="KW-0732">Signal</keyword>
<dbReference type="Proteomes" id="UP001168540">
    <property type="component" value="Unassembled WGS sequence"/>
</dbReference>
<dbReference type="EMBL" id="JAUEDK010000012">
    <property type="protein sequence ID" value="MDN0075050.1"/>
    <property type="molecule type" value="Genomic_DNA"/>
</dbReference>
<keyword evidence="4" id="KW-1185">Reference proteome</keyword>
<dbReference type="Pfam" id="PF08750">
    <property type="entry name" value="CNP1"/>
    <property type="match status" value="1"/>
</dbReference>
<reference evidence="3" key="1">
    <citation type="submission" date="2023-06" db="EMBL/GenBank/DDBJ databases">
        <authorList>
            <person name="Zhang S."/>
        </authorList>
    </citation>
    <scope>NUCLEOTIDE SEQUENCE</scope>
    <source>
        <strain evidence="3">SG2303</strain>
    </source>
</reference>
<evidence type="ECO:0000313" key="3">
    <source>
        <dbReference type="EMBL" id="MDN0075050.1"/>
    </source>
</evidence>
<accession>A0ABT7XMU0</accession>
<dbReference type="RefSeq" id="WP_289829639.1">
    <property type="nucleotide sequence ID" value="NZ_JAUEDK010000012.1"/>
</dbReference>
<feature type="signal peptide" evidence="1">
    <location>
        <begin position="1"/>
        <end position="19"/>
    </location>
</feature>
<evidence type="ECO:0000313" key="4">
    <source>
        <dbReference type="Proteomes" id="UP001168540"/>
    </source>
</evidence>
<feature type="domain" description="CNP1-like uncharacterised" evidence="2">
    <location>
        <begin position="31"/>
        <end position="154"/>
    </location>
</feature>
<sequence>MKRLIAATALSLLALHGYARDTMKYSNYAFDEDKPWQENDTALPTYPAQADWVGFYVTNTFANQAAIDAKSLSIDTDHVIRYVLQVKSPAGAENLSYEGLRCSGRLNKTYAFGDTVNHRWIKSQKADWKPLPDELRGRVRTLFCENGTPLDSNAAVALLRAAPKQ</sequence>
<protein>
    <submittedName>
        <fullName evidence="3">CNP1-like family protein</fullName>
    </submittedName>
</protein>
<comment type="caution">
    <text evidence="3">The sequence shown here is derived from an EMBL/GenBank/DDBJ whole genome shotgun (WGS) entry which is preliminary data.</text>
</comment>
<evidence type="ECO:0000259" key="2">
    <source>
        <dbReference type="Pfam" id="PF08750"/>
    </source>
</evidence>
<feature type="chain" id="PRO_5045644536" evidence="1">
    <location>
        <begin position="20"/>
        <end position="165"/>
    </location>
</feature>
<gene>
    <name evidence="3" type="ORF">QU481_09085</name>
</gene>
<organism evidence="3 4">
    <name type="scientific">Crenobacter oryzisoli</name>
    <dbReference type="NCBI Taxonomy" id="3056844"/>
    <lineage>
        <taxon>Bacteria</taxon>
        <taxon>Pseudomonadati</taxon>
        <taxon>Pseudomonadota</taxon>
        <taxon>Betaproteobacteria</taxon>
        <taxon>Neisseriales</taxon>
        <taxon>Neisseriaceae</taxon>
        <taxon>Crenobacter</taxon>
    </lineage>
</organism>
<dbReference type="InterPro" id="IPR014861">
    <property type="entry name" value="CNP1-like_dom"/>
</dbReference>
<proteinExistence type="predicted"/>